<sequence length="623" mass="68593">MCSKKVAGVALFTAGLILVILGVVFGLLLPSAAQKKIEESVCVNSKDSPGYGRWEGPSLYRTRVYYWNITNKDEFFYRGEKPKLRQAGPYVYSITSKRVDVKFEDAKVTSKPFEKAEFNKKLTKEECPTCGEDDKLTVLNAGYLAQGKVLSQAIIPLMMNILFERLKRDRNETSILRQMGQADNQLNLTYPSNAFGSWIHSLQHFESLRKTYSLAEMNGLYGALLNTSKFGPFTNPPLLAKCLGGNLSVQCGLAINLNFQPKQPQAAKFIQEILCPNTKLACFNTSKNGTYKALRAFTLELSKAGLSFLTQHNFGATTTRNQSDLSIGYKLHLPGDPDGIPIPGSVTSHANETEARKKATSSTFHTCESTGDRFAFAAVGGESTVSINLYPNASKEQLKVRGYYNQFPGRKSLKACSTKYAPTENSYEIFITYFRFAIPVKYKEDFEIHGIPMHKYSLDEAAVEVNNVTVFTKGVFDVSRVLKGPFYASLPGFLYGEESLHVDLDHDKPTVDKHESLLSIEPISGTAMQLKLRIQLNGILSSDLSAPGSNMTFVDKLIPISWTEIEATIDADTAKEYSSQVFGGLRMSCGLLVSLPVIGGILVIVGVILIVLAVKKPGSVTVA</sequence>
<organism evidence="8 9">
    <name type="scientific">Stylophora pistillata</name>
    <name type="common">Smooth cauliflower coral</name>
    <dbReference type="NCBI Taxonomy" id="50429"/>
    <lineage>
        <taxon>Eukaryota</taxon>
        <taxon>Metazoa</taxon>
        <taxon>Cnidaria</taxon>
        <taxon>Anthozoa</taxon>
        <taxon>Hexacorallia</taxon>
        <taxon>Scleractinia</taxon>
        <taxon>Astrocoeniina</taxon>
        <taxon>Pocilloporidae</taxon>
        <taxon>Stylophora</taxon>
    </lineage>
</organism>
<dbReference type="PANTHER" id="PTHR11923">
    <property type="entry name" value="SCAVENGER RECEPTOR CLASS B TYPE-1 SR-B1"/>
    <property type="match status" value="1"/>
</dbReference>
<dbReference type="GO" id="GO:0016020">
    <property type="term" value="C:membrane"/>
    <property type="evidence" value="ECO:0007669"/>
    <property type="project" value="UniProtKB-SubCell"/>
</dbReference>
<keyword evidence="5 7" id="KW-0472">Membrane</keyword>
<keyword evidence="6" id="KW-0325">Glycoprotein</keyword>
<dbReference type="AlphaFoldDB" id="A0A2B4RT59"/>
<comment type="subcellular location">
    <subcellularLocation>
        <location evidence="1">Membrane</location>
    </subcellularLocation>
</comment>
<dbReference type="Pfam" id="PF01130">
    <property type="entry name" value="CD36"/>
    <property type="match status" value="2"/>
</dbReference>
<comment type="caution">
    <text evidence="8">The sequence shown here is derived from an EMBL/GenBank/DDBJ whole genome shotgun (WGS) entry which is preliminary data.</text>
</comment>
<proteinExistence type="inferred from homology"/>
<evidence type="ECO:0000256" key="4">
    <source>
        <dbReference type="ARBA" id="ARBA00022989"/>
    </source>
</evidence>
<dbReference type="EMBL" id="LSMT01000356">
    <property type="protein sequence ID" value="PFX19537.1"/>
    <property type="molecule type" value="Genomic_DNA"/>
</dbReference>
<dbReference type="PRINTS" id="PR01609">
    <property type="entry name" value="CD36FAMILY"/>
</dbReference>
<evidence type="ECO:0000256" key="7">
    <source>
        <dbReference type="SAM" id="Phobius"/>
    </source>
</evidence>
<evidence type="ECO:0000256" key="3">
    <source>
        <dbReference type="ARBA" id="ARBA00022692"/>
    </source>
</evidence>
<accession>A0A2B4RT59</accession>
<keyword evidence="3 7" id="KW-0812">Transmembrane</keyword>
<keyword evidence="9" id="KW-1185">Reference proteome</keyword>
<evidence type="ECO:0000256" key="6">
    <source>
        <dbReference type="ARBA" id="ARBA00023180"/>
    </source>
</evidence>
<feature type="transmembrane region" description="Helical" evidence="7">
    <location>
        <begin position="591"/>
        <end position="614"/>
    </location>
</feature>
<comment type="similarity">
    <text evidence="2">Belongs to the CD36 family.</text>
</comment>
<dbReference type="InterPro" id="IPR002159">
    <property type="entry name" value="CD36_fam"/>
</dbReference>
<evidence type="ECO:0000313" key="8">
    <source>
        <dbReference type="EMBL" id="PFX19537.1"/>
    </source>
</evidence>
<dbReference type="GO" id="GO:0005737">
    <property type="term" value="C:cytoplasm"/>
    <property type="evidence" value="ECO:0007669"/>
    <property type="project" value="TreeGrafter"/>
</dbReference>
<dbReference type="STRING" id="50429.A0A2B4RT59"/>
<dbReference type="PANTHER" id="PTHR11923:SF51">
    <property type="entry name" value="LYSOSOME MEMBRANE PROTEIN 2"/>
    <property type="match status" value="1"/>
</dbReference>
<gene>
    <name evidence="8" type="primary">CD36</name>
    <name evidence="8" type="ORF">AWC38_SpisGene16064</name>
</gene>
<evidence type="ECO:0000313" key="9">
    <source>
        <dbReference type="Proteomes" id="UP000225706"/>
    </source>
</evidence>
<reference evidence="9" key="1">
    <citation type="journal article" date="2017" name="bioRxiv">
        <title>Comparative analysis of the genomes of Stylophora pistillata and Acropora digitifera provides evidence for extensive differences between species of corals.</title>
        <authorList>
            <person name="Voolstra C.R."/>
            <person name="Li Y."/>
            <person name="Liew Y.J."/>
            <person name="Baumgarten S."/>
            <person name="Zoccola D."/>
            <person name="Flot J.-F."/>
            <person name="Tambutte S."/>
            <person name="Allemand D."/>
            <person name="Aranda M."/>
        </authorList>
    </citation>
    <scope>NUCLEOTIDE SEQUENCE [LARGE SCALE GENOMIC DNA]</scope>
</reference>
<evidence type="ECO:0000256" key="5">
    <source>
        <dbReference type="ARBA" id="ARBA00023136"/>
    </source>
</evidence>
<dbReference type="OrthoDB" id="18585at2759"/>
<protein>
    <submittedName>
        <fullName evidence="8">Platelet glycoprotein 4</fullName>
    </submittedName>
</protein>
<name>A0A2B4RT59_STYPI</name>
<dbReference type="GO" id="GO:0005044">
    <property type="term" value="F:scavenger receptor activity"/>
    <property type="evidence" value="ECO:0007669"/>
    <property type="project" value="TreeGrafter"/>
</dbReference>
<evidence type="ECO:0000256" key="2">
    <source>
        <dbReference type="ARBA" id="ARBA00010532"/>
    </source>
</evidence>
<keyword evidence="4 7" id="KW-1133">Transmembrane helix</keyword>
<evidence type="ECO:0000256" key="1">
    <source>
        <dbReference type="ARBA" id="ARBA00004370"/>
    </source>
</evidence>
<dbReference type="Proteomes" id="UP000225706">
    <property type="component" value="Unassembled WGS sequence"/>
</dbReference>